<keyword evidence="2" id="KW-1185">Reference proteome</keyword>
<accession>A0A399G1F4</accession>
<dbReference type="Proteomes" id="UP000265719">
    <property type="component" value="Chromosome"/>
</dbReference>
<gene>
    <name evidence="1" type="ORF">NI17_017760</name>
</gene>
<reference evidence="1" key="1">
    <citation type="submission" date="2020-10" db="EMBL/GenBank/DDBJ databases">
        <title>De novo genome project of the cellulose decomposer Thermobifida halotolerans type strain.</title>
        <authorList>
            <person name="Nagy I."/>
            <person name="Horvath B."/>
            <person name="Kukolya J."/>
            <person name="Nagy I."/>
            <person name="Orsini M."/>
        </authorList>
    </citation>
    <scope>NUCLEOTIDE SEQUENCE</scope>
    <source>
        <strain evidence="1">DSM 44931</strain>
    </source>
</reference>
<evidence type="ECO:0000313" key="2">
    <source>
        <dbReference type="Proteomes" id="UP000265719"/>
    </source>
</evidence>
<dbReference type="RefSeq" id="WP_068688008.1">
    <property type="nucleotide sequence ID" value="NZ_CP063196.1"/>
</dbReference>
<name>A0A399G1F4_9ACTN</name>
<dbReference type="AlphaFoldDB" id="A0A399G1F4"/>
<proteinExistence type="predicted"/>
<protein>
    <submittedName>
        <fullName evidence="1">Uncharacterized protein</fullName>
    </submittedName>
</protein>
<dbReference type="KEGG" id="thao:NI17_017760"/>
<sequence>MLRPIGPGPGYRLAHTLTSDPGPTAVLPRYETWPIPIARVPGRTARAAATCGTCGLTLRYRLLSTGPTVALRALWAVLFAVFALCFAATMYYFLMGPADNTVRLPGALLFLGTLAAPVLAYSTGRQLLLETGLHGPGRLVGHKGHVLTPSPDRDIPD</sequence>
<dbReference type="EMBL" id="CP063196">
    <property type="protein sequence ID" value="UOE18641.1"/>
    <property type="molecule type" value="Genomic_DNA"/>
</dbReference>
<evidence type="ECO:0000313" key="1">
    <source>
        <dbReference type="EMBL" id="UOE18641.1"/>
    </source>
</evidence>
<organism evidence="1 2">
    <name type="scientific">Thermobifida halotolerans</name>
    <dbReference type="NCBI Taxonomy" id="483545"/>
    <lineage>
        <taxon>Bacteria</taxon>
        <taxon>Bacillati</taxon>
        <taxon>Actinomycetota</taxon>
        <taxon>Actinomycetes</taxon>
        <taxon>Streptosporangiales</taxon>
        <taxon>Nocardiopsidaceae</taxon>
        <taxon>Thermobifida</taxon>
    </lineage>
</organism>